<accession>A0A3N2RFG8</accession>
<dbReference type="Pfam" id="PF13692">
    <property type="entry name" value="Glyco_trans_1_4"/>
    <property type="match status" value="1"/>
</dbReference>
<dbReference type="Pfam" id="PF13439">
    <property type="entry name" value="Glyco_transf_4"/>
    <property type="match status" value="1"/>
</dbReference>
<evidence type="ECO:0000313" key="3">
    <source>
        <dbReference type="EMBL" id="ROU06187.1"/>
    </source>
</evidence>
<evidence type="ECO:0000256" key="1">
    <source>
        <dbReference type="SAM" id="MobiDB-lite"/>
    </source>
</evidence>
<proteinExistence type="predicted"/>
<evidence type="ECO:0000259" key="2">
    <source>
        <dbReference type="Pfam" id="PF13439"/>
    </source>
</evidence>
<dbReference type="EMBL" id="RCTY01000036">
    <property type="protein sequence ID" value="ROU06187.1"/>
    <property type="molecule type" value="Genomic_DNA"/>
</dbReference>
<dbReference type="InterPro" id="IPR028098">
    <property type="entry name" value="Glyco_trans_4-like_N"/>
</dbReference>
<dbReference type="AlphaFoldDB" id="A0A3N2RFG8"/>
<dbReference type="Gene3D" id="3.40.50.2000">
    <property type="entry name" value="Glycogen Phosphorylase B"/>
    <property type="match status" value="2"/>
</dbReference>
<reference evidence="3 4" key="1">
    <citation type="submission" date="2018-10" db="EMBL/GenBank/DDBJ databases">
        <title>The genome of Lysobacter enzymogenes OH11.</title>
        <authorList>
            <person name="Liu F."/>
            <person name="Zhao Y."/>
            <person name="Qian G."/>
            <person name="Chen Y."/>
            <person name="Xu H."/>
        </authorList>
    </citation>
    <scope>NUCLEOTIDE SEQUENCE [LARGE SCALE GENOMIC DNA]</scope>
    <source>
        <strain evidence="3 4">OH11</strain>
    </source>
</reference>
<feature type="compositionally biased region" description="Low complexity" evidence="1">
    <location>
        <begin position="44"/>
        <end position="60"/>
    </location>
</feature>
<dbReference type="SUPFAM" id="SSF53756">
    <property type="entry name" value="UDP-Glycosyltransferase/glycogen phosphorylase"/>
    <property type="match status" value="1"/>
</dbReference>
<dbReference type="Proteomes" id="UP000275910">
    <property type="component" value="Unassembled WGS sequence"/>
</dbReference>
<feature type="domain" description="Glycosyltransferase subfamily 4-like N-terminal" evidence="2">
    <location>
        <begin position="92"/>
        <end position="248"/>
    </location>
</feature>
<sequence>MHAAALSRRSGGALPARSARTQPARAAHRLGLGRAHPGRRQALRVQPARTRAQAAAPLRRGGADGGRLSALAQTASATVRSVLLYLPQLKLGGAEISILRLAQGLQACGVAVALAVHRADPAAQALAGDIELLSLDAGRTLAVPRRLAQLLRQRRPDVLVSALTHSNIVAALAARGTGVRTVLTEHAPIASMRRLDRSRRYRATVALMPWAYRHADAIVAVSEGVREDIAAHLSQEQRRRLHVIANPVLPRDWRERADAPLAEDGYGGDGAPTILSVGRLSEEKNFAGLIRAFARLRTPLRLHLAIVGEGPQRPALQALIDELGLGRVVRLLGQRDNPYPYMRRARVFALASQFEGFGNVLIEAMACGAPVVSTDCPVGPREVLAGGRYGLLVPPDDPGALAEAIERQVRHADPQALAAAREHALQFTVERSAGRYLRLFERLMGDGAVRR</sequence>
<gene>
    <name evidence="3" type="ORF">D9T17_14660</name>
</gene>
<organism evidence="3 4">
    <name type="scientific">Lysobacter enzymogenes</name>
    <dbReference type="NCBI Taxonomy" id="69"/>
    <lineage>
        <taxon>Bacteria</taxon>
        <taxon>Pseudomonadati</taxon>
        <taxon>Pseudomonadota</taxon>
        <taxon>Gammaproteobacteria</taxon>
        <taxon>Lysobacterales</taxon>
        <taxon>Lysobacteraceae</taxon>
        <taxon>Lysobacter</taxon>
    </lineage>
</organism>
<dbReference type="PANTHER" id="PTHR12526">
    <property type="entry name" value="GLYCOSYLTRANSFERASE"/>
    <property type="match status" value="1"/>
</dbReference>
<comment type="caution">
    <text evidence="3">The sequence shown here is derived from an EMBL/GenBank/DDBJ whole genome shotgun (WGS) entry which is preliminary data.</text>
</comment>
<keyword evidence="3" id="KW-0808">Transferase</keyword>
<evidence type="ECO:0000313" key="4">
    <source>
        <dbReference type="Proteomes" id="UP000275910"/>
    </source>
</evidence>
<dbReference type="CDD" id="cd03811">
    <property type="entry name" value="GT4_GT28_WabH-like"/>
    <property type="match status" value="1"/>
</dbReference>
<protein>
    <submittedName>
        <fullName evidence="3">Glycosyltransferase</fullName>
    </submittedName>
</protein>
<feature type="region of interest" description="Disordered" evidence="1">
    <location>
        <begin position="1"/>
        <end position="64"/>
    </location>
</feature>
<name>A0A3N2RFG8_LYSEN</name>
<dbReference type="GO" id="GO:0016757">
    <property type="term" value="F:glycosyltransferase activity"/>
    <property type="evidence" value="ECO:0007669"/>
    <property type="project" value="UniProtKB-ARBA"/>
</dbReference>